<dbReference type="NCBIfam" id="TIGR02532">
    <property type="entry name" value="IV_pilin_GFxxxE"/>
    <property type="match status" value="1"/>
</dbReference>
<keyword evidence="4" id="KW-1185">Reference proteome</keyword>
<dbReference type="Proteomes" id="UP000657372">
    <property type="component" value="Unassembled WGS sequence"/>
</dbReference>
<dbReference type="PROSITE" id="PS00409">
    <property type="entry name" value="PROKAR_NTER_METHYL"/>
    <property type="match status" value="1"/>
</dbReference>
<keyword evidence="2" id="KW-0812">Transmembrane</keyword>
<name>A0ABS0ETZ2_9BURK</name>
<gene>
    <name evidence="3" type="ORF">IXC47_11520</name>
</gene>
<dbReference type="InterPro" id="IPR000983">
    <property type="entry name" value="Bac_GSPG_pilin"/>
</dbReference>
<organism evidence="3 4">
    <name type="scientific">Herminiimonas contaminans</name>
    <dbReference type="NCBI Taxonomy" id="1111140"/>
    <lineage>
        <taxon>Bacteria</taxon>
        <taxon>Pseudomonadati</taxon>
        <taxon>Pseudomonadota</taxon>
        <taxon>Betaproteobacteria</taxon>
        <taxon>Burkholderiales</taxon>
        <taxon>Oxalobacteraceae</taxon>
        <taxon>Herminiimonas</taxon>
    </lineage>
</organism>
<dbReference type="Gene3D" id="3.30.700.10">
    <property type="entry name" value="Glycoprotein, Type 4 Pilin"/>
    <property type="match status" value="1"/>
</dbReference>
<accession>A0ABS0ETZ2</accession>
<evidence type="ECO:0000256" key="1">
    <source>
        <dbReference type="ARBA" id="ARBA00022481"/>
    </source>
</evidence>
<keyword evidence="2" id="KW-1133">Transmembrane helix</keyword>
<dbReference type="EMBL" id="JADOEL010000008">
    <property type="protein sequence ID" value="MBF8178311.1"/>
    <property type="molecule type" value="Genomic_DNA"/>
</dbReference>
<sequence length="154" mass="16474">MKHIFRPKFAANRGFTLIELMVTVAIIGILASFAIPAYTDYVTRGKIPDATSALAAKRVQMEQFFQDNHTYVNAPACNSDSGTSKYFTFDCSGTYGVAGTATVYTIEAVGTGSMRGFVYTIDQNNTKATTMTSGAPSGWTGSTSCWVTKKGGVC</sequence>
<dbReference type="InterPro" id="IPR012902">
    <property type="entry name" value="N_methyl_site"/>
</dbReference>
<keyword evidence="1" id="KW-0488">Methylation</keyword>
<evidence type="ECO:0000256" key="2">
    <source>
        <dbReference type="SAM" id="Phobius"/>
    </source>
</evidence>
<dbReference type="InterPro" id="IPR031982">
    <property type="entry name" value="PilE-like"/>
</dbReference>
<feature type="transmembrane region" description="Helical" evidence="2">
    <location>
        <begin position="20"/>
        <end position="38"/>
    </location>
</feature>
<evidence type="ECO:0000313" key="4">
    <source>
        <dbReference type="Proteomes" id="UP000657372"/>
    </source>
</evidence>
<comment type="caution">
    <text evidence="3">The sequence shown here is derived from an EMBL/GenBank/DDBJ whole genome shotgun (WGS) entry which is preliminary data.</text>
</comment>
<dbReference type="PRINTS" id="PR00813">
    <property type="entry name" value="BCTERIALGSPG"/>
</dbReference>
<reference evidence="3 4" key="1">
    <citation type="submission" date="2020-11" db="EMBL/GenBank/DDBJ databases">
        <title>WGS of Herminiimonas contaminans strain Marseille-Q4544 isolated from planarians Schmidtea mediterranea.</title>
        <authorList>
            <person name="Kangale L."/>
        </authorList>
    </citation>
    <scope>NUCLEOTIDE SEQUENCE [LARGE SCALE GENOMIC DNA]</scope>
    <source>
        <strain evidence="3 4">Marseille-Q4544</strain>
    </source>
</reference>
<dbReference type="Pfam" id="PF07963">
    <property type="entry name" value="N_methyl"/>
    <property type="match status" value="1"/>
</dbReference>
<dbReference type="SUPFAM" id="SSF54523">
    <property type="entry name" value="Pili subunits"/>
    <property type="match status" value="1"/>
</dbReference>
<dbReference type="InterPro" id="IPR045584">
    <property type="entry name" value="Pilin-like"/>
</dbReference>
<keyword evidence="2" id="KW-0472">Membrane</keyword>
<dbReference type="Pfam" id="PF16732">
    <property type="entry name" value="ComP_DUS"/>
    <property type="match status" value="1"/>
</dbReference>
<protein>
    <submittedName>
        <fullName evidence="3">Prepilin-type N-terminal cleavage/methylation domain-containing protein</fullName>
    </submittedName>
</protein>
<dbReference type="RefSeq" id="WP_175624679.1">
    <property type="nucleotide sequence ID" value="NZ_JADOEL010000008.1"/>
</dbReference>
<evidence type="ECO:0000313" key="3">
    <source>
        <dbReference type="EMBL" id="MBF8178311.1"/>
    </source>
</evidence>
<proteinExistence type="predicted"/>